<proteinExistence type="predicted"/>
<keyword evidence="1" id="KW-0732">Signal</keyword>
<feature type="chain" id="PRO_5045394436" evidence="1">
    <location>
        <begin position="20"/>
        <end position="148"/>
    </location>
</feature>
<gene>
    <name evidence="2" type="ORF">PCOR1329_LOCUS83485</name>
</gene>
<sequence>ALKLLVAMVLGLFLAASSAWNGGSAVLSKGGAKSPGLQGGAAQQDPMLAELSVEELESFVKMAEKMGWTEAAGKARAQLAARRAPSAPKPGPEEHLARIQRERVKHGNRMEKELKRIATLEMQLAAQRDLVRIMANELDQLDKIYEET</sequence>
<evidence type="ECO:0000313" key="3">
    <source>
        <dbReference type="Proteomes" id="UP001189429"/>
    </source>
</evidence>
<evidence type="ECO:0000313" key="2">
    <source>
        <dbReference type="EMBL" id="CAK0908929.1"/>
    </source>
</evidence>
<feature type="non-terminal residue" evidence="2">
    <location>
        <position position="1"/>
    </location>
</feature>
<accession>A0ABN9Y8M1</accession>
<dbReference type="EMBL" id="CAUYUJ010022101">
    <property type="protein sequence ID" value="CAK0908929.1"/>
    <property type="molecule type" value="Genomic_DNA"/>
</dbReference>
<evidence type="ECO:0000256" key="1">
    <source>
        <dbReference type="SAM" id="SignalP"/>
    </source>
</evidence>
<organism evidence="2 3">
    <name type="scientific">Prorocentrum cordatum</name>
    <dbReference type="NCBI Taxonomy" id="2364126"/>
    <lineage>
        <taxon>Eukaryota</taxon>
        <taxon>Sar</taxon>
        <taxon>Alveolata</taxon>
        <taxon>Dinophyceae</taxon>
        <taxon>Prorocentrales</taxon>
        <taxon>Prorocentraceae</taxon>
        <taxon>Prorocentrum</taxon>
    </lineage>
</organism>
<feature type="signal peptide" evidence="1">
    <location>
        <begin position="1"/>
        <end position="19"/>
    </location>
</feature>
<name>A0ABN9Y8M1_9DINO</name>
<dbReference type="Proteomes" id="UP001189429">
    <property type="component" value="Unassembled WGS sequence"/>
</dbReference>
<keyword evidence="3" id="KW-1185">Reference proteome</keyword>
<reference evidence="2" key="1">
    <citation type="submission" date="2023-10" db="EMBL/GenBank/DDBJ databases">
        <authorList>
            <person name="Chen Y."/>
            <person name="Shah S."/>
            <person name="Dougan E. K."/>
            <person name="Thang M."/>
            <person name="Chan C."/>
        </authorList>
    </citation>
    <scope>NUCLEOTIDE SEQUENCE [LARGE SCALE GENOMIC DNA]</scope>
</reference>
<protein>
    <submittedName>
        <fullName evidence="2">Uncharacterized protein</fullName>
    </submittedName>
</protein>
<comment type="caution">
    <text evidence="2">The sequence shown here is derived from an EMBL/GenBank/DDBJ whole genome shotgun (WGS) entry which is preliminary data.</text>
</comment>
<feature type="non-terminal residue" evidence="2">
    <location>
        <position position="148"/>
    </location>
</feature>